<evidence type="ECO:0000313" key="5">
    <source>
        <dbReference type="EMBL" id="ERK61582.1"/>
    </source>
</evidence>
<comment type="similarity">
    <text evidence="1 3">Belongs to the thiolase-like superfamily. Beta-ketoacyl-ACP synthases family.</text>
</comment>
<evidence type="ECO:0000313" key="6">
    <source>
        <dbReference type="Proteomes" id="UP000017052"/>
    </source>
</evidence>
<dbReference type="PROSITE" id="PS52004">
    <property type="entry name" value="KS3_2"/>
    <property type="match status" value="1"/>
</dbReference>
<dbReference type="InterPro" id="IPR020841">
    <property type="entry name" value="PKS_Beta-ketoAc_synthase_dom"/>
</dbReference>
<organism evidence="5 6">
    <name type="scientific">Propionibacterium acidifaciens F0233</name>
    <dbReference type="NCBI Taxonomy" id="553198"/>
    <lineage>
        <taxon>Bacteria</taxon>
        <taxon>Bacillati</taxon>
        <taxon>Actinomycetota</taxon>
        <taxon>Actinomycetes</taxon>
        <taxon>Propionibacteriales</taxon>
        <taxon>Propionibacteriaceae</taxon>
        <taxon>Propionibacterium</taxon>
    </lineage>
</organism>
<dbReference type="Gene3D" id="3.40.47.10">
    <property type="match status" value="1"/>
</dbReference>
<dbReference type="InterPro" id="IPR014030">
    <property type="entry name" value="Ketoacyl_synth_N"/>
</dbReference>
<sequence>MNAILITGAGVVTPIGVSVAEFWRSCLAGRSGIRIDDRMDVEGLPCGWVSGLLSSDDREKVLTRSGSVGRSWSDVLLYDSVKQALDDASVEPLLGSRVGMIWVRVWPGPSGSDPRDYSQHLRGLASRYDRVQNNCVSITNDIKQSTPPPEVMDLSSFPANVSRMLATPVNAKRIEATCAGGLRAIAEAARMIILDQVDVVIVCAAVSRNTPYVLSQYAQLMALSRWEGPVEQSSMPFDRRRSGMVINESSAAIIIESDEHARNRGVEQSYAQISGWGLSIGTGHVTAPEAKCIERVMSDALRSAQVSPDAVDEVNSHGTSTKLNDLMEARSIHAIFGKRAPSLPVAAIKSMTGHGSAASGVIESIASALSICDGVVPPIPTCLEPDPKCALATQTEVTHLPVRNVLKNSFGFGGQYASMVFTEPSKKRQVF</sequence>
<reference evidence="5" key="1">
    <citation type="submission" date="2013-08" db="EMBL/GenBank/DDBJ databases">
        <authorList>
            <person name="Durkin A.S."/>
            <person name="Haft D.R."/>
            <person name="McCorrison J."/>
            <person name="Torralba M."/>
            <person name="Gillis M."/>
            <person name="Haft D.H."/>
            <person name="Methe B."/>
            <person name="Sutton G."/>
            <person name="Nelson K.E."/>
        </authorList>
    </citation>
    <scope>NUCLEOTIDE SEQUENCE [LARGE SCALE GENOMIC DNA]</scope>
    <source>
        <strain evidence="5">F0233</strain>
    </source>
</reference>
<gene>
    <name evidence="5" type="ORF">HMPREF0682_1875</name>
</gene>
<dbReference type="CDD" id="cd00834">
    <property type="entry name" value="KAS_I_II"/>
    <property type="match status" value="1"/>
</dbReference>
<feature type="domain" description="Ketosynthase family 3 (KS3)" evidence="4">
    <location>
        <begin position="1"/>
        <end position="423"/>
    </location>
</feature>
<comment type="caution">
    <text evidence="5">The sequence shown here is derived from an EMBL/GenBank/DDBJ whole genome shotgun (WGS) entry which is preliminary data.</text>
</comment>
<dbReference type="SMART" id="SM00825">
    <property type="entry name" value="PKS_KS"/>
    <property type="match status" value="1"/>
</dbReference>
<dbReference type="PANTHER" id="PTHR11712">
    <property type="entry name" value="POLYKETIDE SYNTHASE-RELATED"/>
    <property type="match status" value="1"/>
</dbReference>
<keyword evidence="2 3" id="KW-0808">Transferase</keyword>
<evidence type="ECO:0000256" key="1">
    <source>
        <dbReference type="ARBA" id="ARBA00008467"/>
    </source>
</evidence>
<dbReference type="SUPFAM" id="SSF53901">
    <property type="entry name" value="Thiolase-like"/>
    <property type="match status" value="2"/>
</dbReference>
<dbReference type="InterPro" id="IPR000794">
    <property type="entry name" value="Beta-ketoacyl_synthase"/>
</dbReference>
<dbReference type="PANTHER" id="PTHR11712:SF336">
    <property type="entry name" value="3-OXOACYL-[ACYL-CARRIER-PROTEIN] SYNTHASE, MITOCHONDRIAL"/>
    <property type="match status" value="1"/>
</dbReference>
<dbReference type="InterPro" id="IPR014031">
    <property type="entry name" value="Ketoacyl_synth_C"/>
</dbReference>
<dbReference type="EMBL" id="ACVN02000048">
    <property type="protein sequence ID" value="ERK61582.1"/>
    <property type="molecule type" value="Genomic_DNA"/>
</dbReference>
<dbReference type="GO" id="GO:0006633">
    <property type="term" value="P:fatty acid biosynthetic process"/>
    <property type="evidence" value="ECO:0007669"/>
    <property type="project" value="TreeGrafter"/>
</dbReference>
<evidence type="ECO:0000256" key="3">
    <source>
        <dbReference type="RuleBase" id="RU003694"/>
    </source>
</evidence>
<dbReference type="Pfam" id="PF02801">
    <property type="entry name" value="Ketoacyl-synt_C"/>
    <property type="match status" value="1"/>
</dbReference>
<dbReference type="GO" id="GO:0004315">
    <property type="term" value="F:3-oxoacyl-[acyl-carrier-protein] synthase activity"/>
    <property type="evidence" value="ECO:0007669"/>
    <property type="project" value="TreeGrafter"/>
</dbReference>
<name>U2SFY0_9ACTN</name>
<proteinExistence type="inferred from homology"/>
<keyword evidence="6" id="KW-1185">Reference proteome</keyword>
<dbReference type="InterPro" id="IPR016039">
    <property type="entry name" value="Thiolase-like"/>
</dbReference>
<evidence type="ECO:0000259" key="4">
    <source>
        <dbReference type="PROSITE" id="PS52004"/>
    </source>
</evidence>
<evidence type="ECO:0000256" key="2">
    <source>
        <dbReference type="ARBA" id="ARBA00022679"/>
    </source>
</evidence>
<dbReference type="AlphaFoldDB" id="U2SFY0"/>
<accession>U2SFY0</accession>
<protein>
    <submittedName>
        <fullName evidence="5">Beta-ketoacyl synthase, C-terminal domain protein</fullName>
    </submittedName>
</protein>
<dbReference type="Proteomes" id="UP000017052">
    <property type="component" value="Unassembled WGS sequence"/>
</dbReference>
<dbReference type="Pfam" id="PF00109">
    <property type="entry name" value="ketoacyl-synt"/>
    <property type="match status" value="1"/>
</dbReference>